<feature type="region of interest" description="Disordered" evidence="1">
    <location>
        <begin position="1"/>
        <end position="22"/>
    </location>
</feature>
<dbReference type="AlphaFoldDB" id="A0A9D1YTB0"/>
<protein>
    <submittedName>
        <fullName evidence="2">Uncharacterized protein</fullName>
    </submittedName>
</protein>
<gene>
    <name evidence="2" type="ORF">H9831_08830</name>
</gene>
<feature type="region of interest" description="Disordered" evidence="1">
    <location>
        <begin position="70"/>
        <end position="107"/>
    </location>
</feature>
<reference evidence="2" key="1">
    <citation type="journal article" date="2021" name="PeerJ">
        <title>Extensive microbial diversity within the chicken gut microbiome revealed by metagenomics and culture.</title>
        <authorList>
            <person name="Gilroy R."/>
            <person name="Ravi A."/>
            <person name="Getino M."/>
            <person name="Pursley I."/>
            <person name="Horton D.L."/>
            <person name="Alikhan N.F."/>
            <person name="Baker D."/>
            <person name="Gharbi K."/>
            <person name="Hall N."/>
            <person name="Watson M."/>
            <person name="Adriaenssens E.M."/>
            <person name="Foster-Nyarko E."/>
            <person name="Jarju S."/>
            <person name="Secka A."/>
            <person name="Antonio M."/>
            <person name="Oren A."/>
            <person name="Chaudhuri R.R."/>
            <person name="La Ragione R."/>
            <person name="Hildebrand F."/>
            <person name="Pallen M.J."/>
        </authorList>
    </citation>
    <scope>NUCLEOTIDE SEQUENCE</scope>
    <source>
        <strain evidence="2">ChiSxjej3B15-24422</strain>
    </source>
</reference>
<dbReference type="Proteomes" id="UP000824007">
    <property type="component" value="Unassembled WGS sequence"/>
</dbReference>
<evidence type="ECO:0000256" key="1">
    <source>
        <dbReference type="SAM" id="MobiDB-lite"/>
    </source>
</evidence>
<organism evidence="2 3">
    <name type="scientific">Candidatus Eisenbergiella pullistercoris</name>
    <dbReference type="NCBI Taxonomy" id="2838555"/>
    <lineage>
        <taxon>Bacteria</taxon>
        <taxon>Bacillati</taxon>
        <taxon>Bacillota</taxon>
        <taxon>Clostridia</taxon>
        <taxon>Lachnospirales</taxon>
        <taxon>Lachnospiraceae</taxon>
        <taxon>Eisenbergiella</taxon>
    </lineage>
</organism>
<name>A0A9D1YTB0_9FIRM</name>
<sequence>MANTDTVRTNASQAETSSEQSIGEVLKRLVDVEEAAGQMKDALEARKKELSEAAEAKRAEFDRQLAAQMEERSRRLEERMEKEKREELEGLLQKTKQEMDGLQRKYDAEHGRITDQIVASIKSMRI</sequence>
<feature type="compositionally biased region" description="Basic and acidic residues" evidence="1">
    <location>
        <begin position="70"/>
        <end position="88"/>
    </location>
</feature>
<evidence type="ECO:0000313" key="2">
    <source>
        <dbReference type="EMBL" id="HIY60767.1"/>
    </source>
</evidence>
<proteinExistence type="predicted"/>
<dbReference type="EMBL" id="DXDD01000107">
    <property type="protein sequence ID" value="HIY60767.1"/>
    <property type="molecule type" value="Genomic_DNA"/>
</dbReference>
<evidence type="ECO:0000313" key="3">
    <source>
        <dbReference type="Proteomes" id="UP000824007"/>
    </source>
</evidence>
<accession>A0A9D1YTB0</accession>
<comment type="caution">
    <text evidence="2">The sequence shown here is derived from an EMBL/GenBank/DDBJ whole genome shotgun (WGS) entry which is preliminary data.</text>
</comment>
<feature type="compositionally biased region" description="Polar residues" evidence="1">
    <location>
        <begin position="1"/>
        <end position="21"/>
    </location>
</feature>
<reference evidence="2" key="2">
    <citation type="submission" date="2021-04" db="EMBL/GenBank/DDBJ databases">
        <authorList>
            <person name="Gilroy R."/>
        </authorList>
    </citation>
    <scope>NUCLEOTIDE SEQUENCE</scope>
    <source>
        <strain evidence="2">ChiSxjej3B15-24422</strain>
    </source>
</reference>
<feature type="compositionally biased region" description="Basic and acidic residues" evidence="1">
    <location>
        <begin position="95"/>
        <end position="107"/>
    </location>
</feature>